<evidence type="ECO:0000256" key="2">
    <source>
        <dbReference type="ARBA" id="ARBA00005568"/>
    </source>
</evidence>
<accession>A0ABQ2JW23</accession>
<dbReference type="InterPro" id="IPR015813">
    <property type="entry name" value="Pyrv/PenolPyrv_kinase-like_dom"/>
</dbReference>
<proteinExistence type="inferred from homology"/>
<evidence type="ECO:0000259" key="5">
    <source>
        <dbReference type="Pfam" id="PF03328"/>
    </source>
</evidence>
<dbReference type="Gene3D" id="3.20.20.60">
    <property type="entry name" value="Phosphoenolpyruvate-binding domains"/>
    <property type="match status" value="1"/>
</dbReference>
<dbReference type="GO" id="GO:0016829">
    <property type="term" value="F:lyase activity"/>
    <property type="evidence" value="ECO:0007669"/>
    <property type="project" value="UniProtKB-KW"/>
</dbReference>
<keyword evidence="7" id="KW-1185">Reference proteome</keyword>
<dbReference type="PIRSF" id="PIRSF015582">
    <property type="entry name" value="Cit_lyase_B"/>
    <property type="match status" value="1"/>
</dbReference>
<dbReference type="EMBL" id="BMLK01000019">
    <property type="protein sequence ID" value="GGN57190.1"/>
    <property type="molecule type" value="Genomic_DNA"/>
</dbReference>
<dbReference type="SUPFAM" id="SSF51621">
    <property type="entry name" value="Phosphoenolpyruvate/pyruvate domain"/>
    <property type="match status" value="1"/>
</dbReference>
<comment type="cofactor">
    <cofactor evidence="1">
        <name>Mg(2+)</name>
        <dbReference type="ChEBI" id="CHEBI:18420"/>
    </cofactor>
</comment>
<comment type="caution">
    <text evidence="6">The sequence shown here is derived from an EMBL/GenBank/DDBJ whole genome shotgun (WGS) entry which is preliminary data.</text>
</comment>
<sequence length="312" mass="33115">MKFRSWLIVPGNNEDALGSAFGSGADAVVVDLEDSVPYESKAQARALGAEWLAVHRTNLLEHRQMSRWVRINSLDSGHAQSDLAAVMPAAPDGIILPKSAGPEAVRHLASDIYELEQRHRLPANSTRIMPVVGETPISALRIADYLGTAHQRLCALSWNANGLAAALGAIGATREDGSWTDSCGFVRAQTLLTAHAATIVAIDAPLSDPEDMAGLVRAANQARRDGFAGMFATDASQVATIKEAFTPSDDEVEDARAIMAAFESMPHASSLPFGGRTVDRSHLAMAERTLELAAYETDAGHGRTGGAILRPA</sequence>
<name>A0ABQ2JW23_9SPHN</name>
<evidence type="ECO:0000256" key="3">
    <source>
        <dbReference type="ARBA" id="ARBA00022723"/>
    </source>
</evidence>
<dbReference type="InterPro" id="IPR040442">
    <property type="entry name" value="Pyrv_kinase-like_dom_sf"/>
</dbReference>
<reference evidence="7" key="1">
    <citation type="journal article" date="2019" name="Int. J. Syst. Evol. Microbiol.">
        <title>The Global Catalogue of Microorganisms (GCM) 10K type strain sequencing project: providing services to taxonomists for standard genome sequencing and annotation.</title>
        <authorList>
            <consortium name="The Broad Institute Genomics Platform"/>
            <consortium name="The Broad Institute Genome Sequencing Center for Infectious Disease"/>
            <person name="Wu L."/>
            <person name="Ma J."/>
        </authorList>
    </citation>
    <scope>NUCLEOTIDE SEQUENCE [LARGE SCALE GENOMIC DNA]</scope>
    <source>
        <strain evidence="7">CGMCC 1.6784</strain>
    </source>
</reference>
<feature type="domain" description="HpcH/HpaI aldolase/citrate lyase" evidence="5">
    <location>
        <begin position="4"/>
        <end position="233"/>
    </location>
</feature>
<comment type="similarity">
    <text evidence="2">Belongs to the HpcH/HpaI aldolase family.</text>
</comment>
<evidence type="ECO:0000313" key="6">
    <source>
        <dbReference type="EMBL" id="GGN57190.1"/>
    </source>
</evidence>
<evidence type="ECO:0000313" key="7">
    <source>
        <dbReference type="Proteomes" id="UP000605099"/>
    </source>
</evidence>
<dbReference type="InterPro" id="IPR011206">
    <property type="entry name" value="Citrate_lyase_beta/mcl1/mcl2"/>
</dbReference>
<dbReference type="RefSeq" id="WP_188821756.1">
    <property type="nucleotide sequence ID" value="NZ_BMLK01000019.1"/>
</dbReference>
<gene>
    <name evidence="6" type="ORF">GCM10011349_35480</name>
</gene>
<protein>
    <submittedName>
        <fullName evidence="6">Citryl-CoA lyase</fullName>
    </submittedName>
</protein>
<dbReference type="Proteomes" id="UP000605099">
    <property type="component" value="Unassembled WGS sequence"/>
</dbReference>
<keyword evidence="3" id="KW-0479">Metal-binding</keyword>
<dbReference type="PANTHER" id="PTHR32308:SF0">
    <property type="entry name" value="HPCH_HPAI ALDOLASE_CITRATE LYASE DOMAIN-CONTAINING PROTEIN"/>
    <property type="match status" value="1"/>
</dbReference>
<dbReference type="InterPro" id="IPR005000">
    <property type="entry name" value="Aldolase/citrate-lyase_domain"/>
</dbReference>
<dbReference type="Pfam" id="PF03328">
    <property type="entry name" value="HpcH_HpaI"/>
    <property type="match status" value="1"/>
</dbReference>
<keyword evidence="6" id="KW-0456">Lyase</keyword>
<keyword evidence="4" id="KW-0460">Magnesium</keyword>
<evidence type="ECO:0000256" key="4">
    <source>
        <dbReference type="ARBA" id="ARBA00022842"/>
    </source>
</evidence>
<evidence type="ECO:0000256" key="1">
    <source>
        <dbReference type="ARBA" id="ARBA00001946"/>
    </source>
</evidence>
<dbReference type="PANTHER" id="PTHR32308">
    <property type="entry name" value="LYASE BETA SUBUNIT, PUTATIVE (AFU_ORTHOLOGUE AFUA_4G13030)-RELATED"/>
    <property type="match status" value="1"/>
</dbReference>
<organism evidence="6 7">
    <name type="scientific">Novosphingobium indicum</name>
    <dbReference type="NCBI Taxonomy" id="462949"/>
    <lineage>
        <taxon>Bacteria</taxon>
        <taxon>Pseudomonadati</taxon>
        <taxon>Pseudomonadota</taxon>
        <taxon>Alphaproteobacteria</taxon>
        <taxon>Sphingomonadales</taxon>
        <taxon>Sphingomonadaceae</taxon>
        <taxon>Novosphingobium</taxon>
    </lineage>
</organism>